<gene>
    <name evidence="1" type="primary">gp51</name>
    <name evidence="2" type="ORF">PCMG_00015</name>
    <name evidence="1" type="ORF">PSSM2_015</name>
</gene>
<proteinExistence type="predicted"/>
<dbReference type="GeneID" id="3294313"/>
<name>Q58MY9_BPPRM</name>
<evidence type="ECO:0000313" key="2">
    <source>
        <dbReference type="EMBL" id="ACY75891.1"/>
    </source>
</evidence>
<reference evidence="2 4" key="2">
    <citation type="submission" date="2009-10" db="EMBL/GenBank/DDBJ databases">
        <title>The Genome Sequence of Prochlorococcus phage P-SSM2.</title>
        <authorList>
            <consortium name="The Broad Institute Genome Sequencing Platform"/>
            <person name="Henn M.R."/>
            <person name="Sullivan M.S."/>
            <person name="Osburne M.S."/>
            <person name="Levin J."/>
            <person name="Malboeuf C."/>
            <person name="Casali M."/>
            <person name="Russ C."/>
            <person name="Lennon N."/>
            <person name="Chapman S.B."/>
            <person name="Erlich R."/>
            <person name="Young S.K."/>
            <person name="Koehrsen M."/>
            <person name="Yandava C."/>
            <person name="Zeng Q."/>
            <person name="Alvarado L."/>
            <person name="Anderson S."/>
            <person name="Berlin A."/>
            <person name="Borenstein D."/>
            <person name="Chen Z."/>
            <person name="Engels R."/>
            <person name="Freedman E."/>
            <person name="Gellesch M."/>
            <person name="Goldberg J."/>
            <person name="Green L."/>
            <person name="Griggs A."/>
            <person name="Gujja S."/>
            <person name="Heilman E.R."/>
            <person name="Heiman D."/>
            <person name="Hepburn T."/>
            <person name="Howarth C."/>
            <person name="Jen D."/>
            <person name="Larson L."/>
            <person name="Lewis B."/>
            <person name="Mehta T."/>
            <person name="Park D."/>
            <person name="Pearson M."/>
            <person name="Richards J."/>
            <person name="Rizzolo K."/>
            <person name="Roberts A."/>
            <person name="Ryan E."/>
            <person name="Saif S."/>
            <person name="Shea T."/>
            <person name="Shenoy N."/>
            <person name="Sisk P."/>
            <person name="Stolte C."/>
            <person name="Sykes S."/>
            <person name="Walk T."/>
            <person name="White J."/>
            <person name="Yu Q."/>
            <person name="Coleman M.L."/>
            <person name="Huang K.H."/>
            <person name="Weigele P.R."/>
            <person name="DeFrancesco A.S."/>
            <person name="Kern S.E."/>
            <person name="Thompson L.R."/>
            <person name="Fu R."/>
            <person name="Hombeck B."/>
            <person name="Chisholm S.W."/>
            <person name="Haas B."/>
            <person name="Nusbaum C."/>
            <person name="Birren B."/>
        </authorList>
    </citation>
    <scope>NUCLEOTIDE SEQUENCE [LARGE SCALE GENOMIC DNA]</scope>
    <source>
        <strain evidence="2">P-SSM2</strain>
    </source>
</reference>
<organismHost>
    <name type="scientific">Prochlorococcus</name>
    <dbReference type="NCBI Taxonomy" id="1218"/>
</organismHost>
<evidence type="ECO:0000313" key="1">
    <source>
        <dbReference type="EMBL" id="AAX44393.1"/>
    </source>
</evidence>
<reference evidence="1 3" key="1">
    <citation type="journal article" date="2005" name="PLoS Biol.">
        <title>Three Prochlorococcus cyanophage genomes: signature features and ecological interpretations.</title>
        <authorList>
            <person name="Sullivan M.B."/>
            <person name="Coleman M.L."/>
            <person name="Weigele P."/>
            <person name="Rohwer F."/>
            <person name="Chisholm S.W."/>
        </authorList>
    </citation>
    <scope>NUCLEOTIDE SEQUENCE</scope>
</reference>
<accession>Q58MY9</accession>
<dbReference type="EMBL" id="AY939844">
    <property type="protein sequence ID" value="AAX44393.1"/>
    <property type="molecule type" value="Genomic_DNA"/>
</dbReference>
<reference evidence="1 3" key="3">
    <citation type="journal article" date="2010" name="Environ. Microbiol.">
        <title>Genomic analysis of oceanic cyanobacterial myoviruses compared with T4-like myoviruses from diverse hosts and environments.</title>
        <authorList>
            <person name="Sullivan M.B."/>
            <person name="Huang K.H."/>
            <person name="Ignacio-Espinoza J.C."/>
            <person name="Berlin A.M."/>
            <person name="Kelly L."/>
            <person name="Weigele P.R."/>
            <person name="DeFrancesco A.S."/>
            <person name="Kern S.E."/>
            <person name="Thompson L.R."/>
            <person name="Young S."/>
            <person name="Yandava C."/>
            <person name="Fu R."/>
            <person name="Krastins B."/>
            <person name="Chase M."/>
            <person name="Sarracino D."/>
            <person name="Osburne M.S."/>
            <person name="Henn M.R."/>
            <person name="Chisholm S.W."/>
        </authorList>
    </citation>
    <scope>NUCLEOTIDE SEQUENCE [LARGE SCALE GENOMIC DNA]</scope>
</reference>
<dbReference type="Proteomes" id="UP000000991">
    <property type="component" value="Segment"/>
</dbReference>
<evidence type="ECO:0000313" key="4">
    <source>
        <dbReference type="Proteomes" id="UP000013923"/>
    </source>
</evidence>
<keyword evidence="3" id="KW-1185">Reference proteome</keyword>
<organism evidence="1 3">
    <name type="scientific">Prochlorococcus phage P-SSM2</name>
    <dbReference type="NCBI Taxonomy" id="268746"/>
    <lineage>
        <taxon>Viruses</taxon>
        <taxon>Duplodnaviria</taxon>
        <taxon>Heunggongvirae</taxon>
        <taxon>Uroviricota</taxon>
        <taxon>Caudoviricetes</taxon>
        <taxon>Pantevenvirales</taxon>
        <taxon>Kyanoviridae</taxon>
        <taxon>Salacisavirus</taxon>
        <taxon>Salacisavirus pssm2</taxon>
    </lineage>
</organism>
<evidence type="ECO:0000313" key="3">
    <source>
        <dbReference type="Proteomes" id="UP000000991"/>
    </source>
</evidence>
<dbReference type="OrthoDB" id="28005at10239"/>
<dbReference type="Proteomes" id="UP000013923">
    <property type="component" value="Genome"/>
</dbReference>
<dbReference type="EMBL" id="GU071092">
    <property type="protein sequence ID" value="ACY75891.1"/>
    <property type="molecule type" value="Genomic_DNA"/>
</dbReference>
<dbReference type="KEGG" id="vg:3294313"/>
<protein>
    <submittedName>
        <fullName evidence="1 2">Gp51</fullName>
    </submittedName>
</protein>
<dbReference type="RefSeq" id="YP_214247.1">
    <property type="nucleotide sequence ID" value="NC_006883.2"/>
</dbReference>
<sequence length="57" mass="7034">MAHEDLESYYKINFALMQHHKYSLTELENMMPWEREIYLALLQQYIEEENLKQQQNG</sequence>